<dbReference type="AlphaFoldDB" id="A0A1R3JVF2"/>
<feature type="compositionally biased region" description="Basic and acidic residues" evidence="1">
    <location>
        <begin position="17"/>
        <end position="38"/>
    </location>
</feature>
<evidence type="ECO:0000256" key="1">
    <source>
        <dbReference type="SAM" id="MobiDB-lite"/>
    </source>
</evidence>
<dbReference type="Gramene" id="OMO98845">
    <property type="protein sequence ID" value="OMO98845"/>
    <property type="gene ID" value="CCACVL1_04033"/>
</dbReference>
<feature type="region of interest" description="Disordered" evidence="1">
    <location>
        <begin position="1"/>
        <end position="38"/>
    </location>
</feature>
<reference evidence="2 3" key="1">
    <citation type="submission" date="2013-09" db="EMBL/GenBank/DDBJ databases">
        <title>Corchorus capsularis genome sequencing.</title>
        <authorList>
            <person name="Alam M."/>
            <person name="Haque M.S."/>
            <person name="Islam M.S."/>
            <person name="Emdad E.M."/>
            <person name="Islam M.M."/>
            <person name="Ahmed B."/>
            <person name="Halim A."/>
            <person name="Hossen Q.M.M."/>
            <person name="Hossain M.Z."/>
            <person name="Ahmed R."/>
            <person name="Khan M.M."/>
            <person name="Islam R."/>
            <person name="Rashid M.M."/>
            <person name="Khan S.A."/>
            <person name="Rahman M.S."/>
            <person name="Alam M."/>
        </authorList>
    </citation>
    <scope>NUCLEOTIDE SEQUENCE [LARGE SCALE GENOMIC DNA]</scope>
    <source>
        <strain evidence="3">cv. CVL-1</strain>
        <tissue evidence="2">Whole seedling</tissue>
    </source>
</reference>
<evidence type="ECO:0000313" key="3">
    <source>
        <dbReference type="Proteomes" id="UP000188268"/>
    </source>
</evidence>
<dbReference type="Proteomes" id="UP000188268">
    <property type="component" value="Unassembled WGS sequence"/>
</dbReference>
<gene>
    <name evidence="2" type="ORF">CCACVL1_04033</name>
</gene>
<accession>A0A1R3JVF2</accession>
<feature type="non-terminal residue" evidence="2">
    <location>
        <position position="1"/>
    </location>
</feature>
<dbReference type="EMBL" id="AWWV01006984">
    <property type="protein sequence ID" value="OMO98845.1"/>
    <property type="molecule type" value="Genomic_DNA"/>
</dbReference>
<comment type="caution">
    <text evidence="2">The sequence shown here is derived from an EMBL/GenBank/DDBJ whole genome shotgun (WGS) entry which is preliminary data.</text>
</comment>
<name>A0A1R3JVF2_COCAP</name>
<proteinExistence type="predicted"/>
<evidence type="ECO:0000313" key="2">
    <source>
        <dbReference type="EMBL" id="OMO98845.1"/>
    </source>
</evidence>
<sequence length="38" mass="4189">GKPKRGLRVPTSGQARKGSEKNRLEQTARERKPSNQAA</sequence>
<keyword evidence="3" id="KW-1185">Reference proteome</keyword>
<organism evidence="2 3">
    <name type="scientific">Corchorus capsularis</name>
    <name type="common">Jute</name>
    <dbReference type="NCBI Taxonomy" id="210143"/>
    <lineage>
        <taxon>Eukaryota</taxon>
        <taxon>Viridiplantae</taxon>
        <taxon>Streptophyta</taxon>
        <taxon>Embryophyta</taxon>
        <taxon>Tracheophyta</taxon>
        <taxon>Spermatophyta</taxon>
        <taxon>Magnoliopsida</taxon>
        <taxon>eudicotyledons</taxon>
        <taxon>Gunneridae</taxon>
        <taxon>Pentapetalae</taxon>
        <taxon>rosids</taxon>
        <taxon>malvids</taxon>
        <taxon>Malvales</taxon>
        <taxon>Malvaceae</taxon>
        <taxon>Grewioideae</taxon>
        <taxon>Apeibeae</taxon>
        <taxon>Corchorus</taxon>
    </lineage>
</organism>
<protein>
    <submittedName>
        <fullName evidence="2">Uncharacterized protein</fullName>
    </submittedName>
</protein>